<sequence length="187" mass="21775">MSEASLITVISVMISSVISIVGFIVTYFSMKQSFQNELKRNRDTLALENMSKIPYKVLALFDEMIEINSLKNAKLKEKRQEENLKIFKEIINTIYSYGSKESIKIVSLMQKENYEAAVKRITQNEYRMMAIYVLLATQIKYDVTSAVISPKYWFIMKLNDFDSQEKRNSEATNKLIDELGLDKNFMM</sequence>
<proteinExistence type="predicted"/>
<keyword evidence="1" id="KW-0812">Transmembrane</keyword>
<evidence type="ECO:0000313" key="2">
    <source>
        <dbReference type="EMBL" id="XBS57799.1"/>
    </source>
</evidence>
<accession>A0AAU7PZS3</accession>
<keyword evidence="1" id="KW-1133">Transmembrane helix</keyword>
<dbReference type="AlphaFoldDB" id="A0AAU7PZS3"/>
<name>A0AAU7PZS3_9STRE</name>
<gene>
    <name evidence="2" type="ORF">ABKA15_03795</name>
</gene>
<keyword evidence="1" id="KW-0472">Membrane</keyword>
<organism evidence="2">
    <name type="scientific">Streptococcus sp. KHUD_010</name>
    <dbReference type="NCBI Taxonomy" id="3157339"/>
    <lineage>
        <taxon>Bacteria</taxon>
        <taxon>Bacillati</taxon>
        <taxon>Bacillota</taxon>
        <taxon>Bacilli</taxon>
        <taxon>Lactobacillales</taxon>
        <taxon>Streptococcaceae</taxon>
        <taxon>Streptococcus</taxon>
    </lineage>
</organism>
<evidence type="ECO:0000256" key="1">
    <source>
        <dbReference type="SAM" id="Phobius"/>
    </source>
</evidence>
<reference evidence="2" key="1">
    <citation type="submission" date="2024-06" db="EMBL/GenBank/DDBJ databases">
        <title>Complete genome sequence of Streptococcus sp. KHUD_010.</title>
        <authorList>
            <person name="Lee J.-H."/>
            <person name="Moon J.-H."/>
        </authorList>
    </citation>
    <scope>NUCLEOTIDE SEQUENCE</scope>
    <source>
        <strain evidence="2">KHUD_010</strain>
    </source>
</reference>
<feature type="transmembrane region" description="Helical" evidence="1">
    <location>
        <begin position="6"/>
        <end position="30"/>
    </location>
</feature>
<evidence type="ECO:0008006" key="3">
    <source>
        <dbReference type="Google" id="ProtNLM"/>
    </source>
</evidence>
<dbReference type="EMBL" id="CP157941">
    <property type="protein sequence ID" value="XBS57799.1"/>
    <property type="molecule type" value="Genomic_DNA"/>
</dbReference>
<protein>
    <recommendedName>
        <fullName evidence="3">DUF4760 domain-containing protein</fullName>
    </recommendedName>
</protein>
<dbReference type="RefSeq" id="WP_049512910.1">
    <property type="nucleotide sequence ID" value="NZ_CP157941.1"/>
</dbReference>